<evidence type="ECO:0000313" key="2">
    <source>
        <dbReference type="Proteomes" id="UP001516400"/>
    </source>
</evidence>
<proteinExistence type="predicted"/>
<evidence type="ECO:0000313" key="1">
    <source>
        <dbReference type="EMBL" id="KAL3281945.1"/>
    </source>
</evidence>
<dbReference type="InterPro" id="IPR036691">
    <property type="entry name" value="Endo/exonu/phosph_ase_sf"/>
</dbReference>
<dbReference type="Proteomes" id="UP001516400">
    <property type="component" value="Unassembled WGS sequence"/>
</dbReference>
<protein>
    <submittedName>
        <fullName evidence="1">Uncharacterized protein</fullName>
    </submittedName>
</protein>
<gene>
    <name evidence="1" type="ORF">HHI36_005148</name>
</gene>
<comment type="caution">
    <text evidence="1">The sequence shown here is derived from an EMBL/GenBank/DDBJ whole genome shotgun (WGS) entry which is preliminary data.</text>
</comment>
<dbReference type="SUPFAM" id="SSF56219">
    <property type="entry name" value="DNase I-like"/>
    <property type="match status" value="1"/>
</dbReference>
<name>A0ABD2NUT6_9CUCU</name>
<reference evidence="1 2" key="1">
    <citation type="journal article" date="2021" name="BMC Biol.">
        <title>Horizontally acquired antibacterial genes associated with adaptive radiation of ladybird beetles.</title>
        <authorList>
            <person name="Li H.S."/>
            <person name="Tang X.F."/>
            <person name="Huang Y.H."/>
            <person name="Xu Z.Y."/>
            <person name="Chen M.L."/>
            <person name="Du X.Y."/>
            <person name="Qiu B.Y."/>
            <person name="Chen P.T."/>
            <person name="Zhang W."/>
            <person name="Slipinski A."/>
            <person name="Escalona H.E."/>
            <person name="Waterhouse R.M."/>
            <person name="Zwick A."/>
            <person name="Pang H."/>
        </authorList>
    </citation>
    <scope>NUCLEOTIDE SEQUENCE [LARGE SCALE GENOMIC DNA]</scope>
    <source>
        <strain evidence="1">SYSU2018</strain>
    </source>
</reference>
<accession>A0ABD2NUT6</accession>
<dbReference type="EMBL" id="JABFTP020000144">
    <property type="protein sequence ID" value="KAL3281945.1"/>
    <property type="molecule type" value="Genomic_DNA"/>
</dbReference>
<keyword evidence="2" id="KW-1185">Reference proteome</keyword>
<dbReference type="AlphaFoldDB" id="A0ABD2NUT6"/>
<sequence>MSIATWNVQGIRLKTVIIAKELETLSLDIVHTPVYPNTKEQPSLLVKNNLKQKISNWKVNSKLQGQNVTFVVSYAPSDYEEVGTKQEFYEELKEILTGIGQNREISA</sequence>
<organism evidence="1 2">
    <name type="scientific">Cryptolaemus montrouzieri</name>
    <dbReference type="NCBI Taxonomy" id="559131"/>
    <lineage>
        <taxon>Eukaryota</taxon>
        <taxon>Metazoa</taxon>
        <taxon>Ecdysozoa</taxon>
        <taxon>Arthropoda</taxon>
        <taxon>Hexapoda</taxon>
        <taxon>Insecta</taxon>
        <taxon>Pterygota</taxon>
        <taxon>Neoptera</taxon>
        <taxon>Endopterygota</taxon>
        <taxon>Coleoptera</taxon>
        <taxon>Polyphaga</taxon>
        <taxon>Cucujiformia</taxon>
        <taxon>Coccinelloidea</taxon>
        <taxon>Coccinellidae</taxon>
        <taxon>Scymninae</taxon>
        <taxon>Scymnini</taxon>
        <taxon>Cryptolaemus</taxon>
    </lineage>
</organism>